<dbReference type="CDD" id="cd02846">
    <property type="entry name" value="PAZ_argonaute_like"/>
    <property type="match status" value="1"/>
</dbReference>
<reference evidence="4 5" key="1">
    <citation type="journal article" date="2020" name="ISME J.">
        <title>Uncovering the hidden diversity of litter-decomposition mechanisms in mushroom-forming fungi.</title>
        <authorList>
            <person name="Floudas D."/>
            <person name="Bentzer J."/>
            <person name="Ahren D."/>
            <person name="Johansson T."/>
            <person name="Persson P."/>
            <person name="Tunlid A."/>
        </authorList>
    </citation>
    <scope>NUCLEOTIDE SEQUENCE [LARGE SCALE GENOMIC DNA]</scope>
    <source>
        <strain evidence="4 5">CBS 291.85</strain>
    </source>
</reference>
<dbReference type="SMART" id="SM00950">
    <property type="entry name" value="Piwi"/>
    <property type="match status" value="1"/>
</dbReference>
<dbReference type="Proteomes" id="UP000559256">
    <property type="component" value="Unassembled WGS sequence"/>
</dbReference>
<feature type="compositionally biased region" description="Gly residues" evidence="1">
    <location>
        <begin position="11"/>
        <end position="61"/>
    </location>
</feature>
<dbReference type="OrthoDB" id="10252740at2759"/>
<organism evidence="4 5">
    <name type="scientific">Tetrapyrgos nigripes</name>
    <dbReference type="NCBI Taxonomy" id="182062"/>
    <lineage>
        <taxon>Eukaryota</taxon>
        <taxon>Fungi</taxon>
        <taxon>Dikarya</taxon>
        <taxon>Basidiomycota</taxon>
        <taxon>Agaricomycotina</taxon>
        <taxon>Agaricomycetes</taxon>
        <taxon>Agaricomycetidae</taxon>
        <taxon>Agaricales</taxon>
        <taxon>Marasmiineae</taxon>
        <taxon>Marasmiaceae</taxon>
        <taxon>Tetrapyrgos</taxon>
    </lineage>
</organism>
<dbReference type="PANTHER" id="PTHR22891">
    <property type="entry name" value="EUKARYOTIC TRANSLATION INITIATION FACTOR 2C"/>
    <property type="match status" value="1"/>
</dbReference>
<proteinExistence type="predicted"/>
<dbReference type="Gene3D" id="3.40.50.2300">
    <property type="match status" value="1"/>
</dbReference>
<dbReference type="PROSITE" id="PS50822">
    <property type="entry name" value="PIWI"/>
    <property type="match status" value="1"/>
</dbReference>
<evidence type="ECO:0000313" key="4">
    <source>
        <dbReference type="EMBL" id="KAF5345034.1"/>
    </source>
</evidence>
<comment type="caution">
    <text evidence="4">The sequence shown here is derived from an EMBL/GenBank/DDBJ whole genome shotgun (WGS) entry which is preliminary data.</text>
</comment>
<dbReference type="InterPro" id="IPR003100">
    <property type="entry name" value="PAZ_dom"/>
</dbReference>
<evidence type="ECO:0000313" key="5">
    <source>
        <dbReference type="Proteomes" id="UP000559256"/>
    </source>
</evidence>
<dbReference type="Pfam" id="PF02171">
    <property type="entry name" value="Piwi"/>
    <property type="match status" value="1"/>
</dbReference>
<keyword evidence="5" id="KW-1185">Reference proteome</keyword>
<feature type="region of interest" description="Disordered" evidence="1">
    <location>
        <begin position="1"/>
        <end position="75"/>
    </location>
</feature>
<dbReference type="AlphaFoldDB" id="A0A8H5CNI8"/>
<gene>
    <name evidence="4" type="ORF">D9758_010462</name>
</gene>
<feature type="domain" description="Piwi" evidence="3">
    <location>
        <begin position="615"/>
        <end position="926"/>
    </location>
</feature>
<dbReference type="PROSITE" id="PS50821">
    <property type="entry name" value="PAZ"/>
    <property type="match status" value="1"/>
</dbReference>
<protein>
    <recommendedName>
        <fullName evidence="6">Argonaute-like protein</fullName>
    </recommendedName>
</protein>
<dbReference type="GO" id="GO:0003723">
    <property type="term" value="F:RNA binding"/>
    <property type="evidence" value="ECO:0007669"/>
    <property type="project" value="InterPro"/>
</dbReference>
<name>A0A8H5CNI8_9AGAR</name>
<dbReference type="Pfam" id="PF16488">
    <property type="entry name" value="ArgoL2"/>
    <property type="match status" value="1"/>
</dbReference>
<dbReference type="CDD" id="cd04657">
    <property type="entry name" value="Piwi_ago-like"/>
    <property type="match status" value="1"/>
</dbReference>
<dbReference type="InterPro" id="IPR012337">
    <property type="entry name" value="RNaseH-like_sf"/>
</dbReference>
<dbReference type="EMBL" id="JAACJM010000115">
    <property type="protein sequence ID" value="KAF5345034.1"/>
    <property type="molecule type" value="Genomic_DNA"/>
</dbReference>
<dbReference type="InterPro" id="IPR014811">
    <property type="entry name" value="ArgoL1"/>
</dbReference>
<dbReference type="Gene3D" id="2.170.260.10">
    <property type="entry name" value="paz domain"/>
    <property type="match status" value="1"/>
</dbReference>
<evidence type="ECO:0000256" key="1">
    <source>
        <dbReference type="SAM" id="MobiDB-lite"/>
    </source>
</evidence>
<dbReference type="SMART" id="SM01163">
    <property type="entry name" value="DUF1785"/>
    <property type="match status" value="1"/>
</dbReference>
<dbReference type="InterPro" id="IPR045246">
    <property type="entry name" value="Piwi_ago-like"/>
</dbReference>
<evidence type="ECO:0008006" key="6">
    <source>
        <dbReference type="Google" id="ProtNLM"/>
    </source>
</evidence>
<dbReference type="Pfam" id="PF16486">
    <property type="entry name" value="ArgoN"/>
    <property type="match status" value="1"/>
</dbReference>
<dbReference type="Pfam" id="PF02170">
    <property type="entry name" value="PAZ"/>
    <property type="match status" value="1"/>
</dbReference>
<dbReference type="InterPro" id="IPR036085">
    <property type="entry name" value="PAZ_dom_sf"/>
</dbReference>
<dbReference type="Pfam" id="PF08699">
    <property type="entry name" value="ArgoL1"/>
    <property type="match status" value="1"/>
</dbReference>
<sequence length="977" mass="107942">MSHRGHSQRARGGGGGGGDRGGGGGGGGYGRGGRGGGRGGGGRGGGGRGGPTGGGGRGGPSGPVIFGNPSPVDTRLQGNAQDMLINAFRSLEISPDRPVRPGFGTRGKEITVRANFFPVRVPKDLVIYEYDVDIQPNTDIKRLKKRIFELLEQSTPGQQMIRYIAHDKSKRLVSARQLPQPLNVAVPFYEDGEPGPRQNARVYTVSIKLIRQLNPSELVQYTTGQPNSRGYDPLPLISALNLILQQHAARTGVSIAQDDREDGDNRKRRNTSKYFFPMSSEPFSLGPRLVAFRGYYTSVRPTFKELMVNVNVCMTAFVRPGNLASALKEASERSHGALPTLPPALVKSMHIATRYMGHKRRHRLKAIGTRTARNQQFQCDEYGGMISVETYFKRKYGITLREATTLPVVDIGGNRHVWVPAELCEIEPGSIFRGKLNEQETAQMIRYACNVPRVNAEHITGEGFPKLGLSPLTSPATEFGTSVSNEMTIIPARELTPPRLNYRVGAPRVNNGAWNILDVKFHRGANIRSWWVLVVRDGQILVNGPQDERLQNLVQAFHNKLVNSGMTLPPGRPRLAVTPPLPLVAQDPGRKQALAVIKKSLQEELSKVGGSKPDFVLVLLSKRDNYIYPGIKRIGDVELGIQTIHMQLSKALNDQNQKQDQYLSNVALKVNTKSGGINHRLDPSAMTWLKKKSTMMVGIDVTHRGPGSREGTPSIAAVVASVDDDFVQFPASMRIQQSDEVKEMLDELKEMMVERLLYYQKKNKTLPQRIFVFRDGVSEGQYDSVLRDELPQIRDACRRFDRGGQQYRPQISIIVCGKRHHAKFFPTTSEFADRNGNTRPGTVVDKGITGVFDFDFYLQAHAGIQGHVKSTHYIVIYDGTGFSADEIQQGTNDVSYLYARATRAVSLMPPAYYADLACERGRCYLNDFLVDDTMSVASRSSGGRVDTAAEKRRVFEAAQKAWGNGIHPDIADSMFYI</sequence>
<dbReference type="SUPFAM" id="SSF53098">
    <property type="entry name" value="Ribonuclease H-like"/>
    <property type="match status" value="1"/>
</dbReference>
<evidence type="ECO:0000259" key="2">
    <source>
        <dbReference type="PROSITE" id="PS50821"/>
    </source>
</evidence>
<dbReference type="SUPFAM" id="SSF101690">
    <property type="entry name" value="PAZ domain"/>
    <property type="match status" value="1"/>
</dbReference>
<dbReference type="Gene3D" id="3.30.420.10">
    <property type="entry name" value="Ribonuclease H-like superfamily/Ribonuclease H"/>
    <property type="match status" value="1"/>
</dbReference>
<dbReference type="InterPro" id="IPR003165">
    <property type="entry name" value="Piwi"/>
</dbReference>
<accession>A0A8H5CNI8</accession>
<dbReference type="InterPro" id="IPR036397">
    <property type="entry name" value="RNaseH_sf"/>
</dbReference>
<dbReference type="InterPro" id="IPR032474">
    <property type="entry name" value="Argonaute_N"/>
</dbReference>
<dbReference type="InterPro" id="IPR032472">
    <property type="entry name" value="ArgoL2"/>
</dbReference>
<feature type="domain" description="PAZ" evidence="2">
    <location>
        <begin position="325"/>
        <end position="428"/>
    </location>
</feature>
<evidence type="ECO:0000259" key="3">
    <source>
        <dbReference type="PROSITE" id="PS50822"/>
    </source>
</evidence>